<gene>
    <name evidence="3" type="ORF">SG35_024205</name>
</gene>
<dbReference type="Proteomes" id="UP000032568">
    <property type="component" value="Chromosome"/>
</dbReference>
<reference evidence="3 4" key="2">
    <citation type="journal article" date="2022" name="Mar. Drugs">
        <title>Bioassay-Guided Fractionation Leads to the Detection of Cholic Acid Generated by the Rare Thalassomonas sp.</title>
        <authorList>
            <person name="Pheiffer F."/>
            <person name="Schneider Y.K."/>
            <person name="Hansen E.H."/>
            <person name="Andersen J.H."/>
            <person name="Isaksson J."/>
            <person name="Busche T."/>
            <person name="R C."/>
            <person name="Kalinowski J."/>
            <person name="Zyl L.V."/>
            <person name="Trindade M."/>
        </authorList>
    </citation>
    <scope>NUCLEOTIDE SEQUENCE [LARGE SCALE GENOMIC DNA]</scope>
    <source>
        <strain evidence="3 4">A5K-106</strain>
    </source>
</reference>
<keyword evidence="2" id="KW-0732">Signal</keyword>
<evidence type="ECO:0000256" key="1">
    <source>
        <dbReference type="ARBA" id="ARBA00010333"/>
    </source>
</evidence>
<accession>A0AAE9YPX1</accession>
<dbReference type="SUPFAM" id="SSF53850">
    <property type="entry name" value="Periplasmic binding protein-like II"/>
    <property type="match status" value="2"/>
</dbReference>
<protein>
    <submittedName>
        <fullName evidence="3">Transporter substrate-binding domain-containing protein</fullName>
    </submittedName>
</protein>
<dbReference type="PANTHER" id="PTHR35936:SF6">
    <property type="entry name" value="AMINO ACID ABC TRANSPORTER SUBSTRATE-BINDING PAAT FAMILY PROTEIN"/>
    <property type="match status" value="1"/>
</dbReference>
<dbReference type="KEGG" id="tact:SG35_024205"/>
<evidence type="ECO:0000313" key="3">
    <source>
        <dbReference type="EMBL" id="WDD98338.1"/>
    </source>
</evidence>
<comment type="similarity">
    <text evidence="1">Belongs to the bacterial solute-binding protein 3 family.</text>
</comment>
<reference evidence="3 4" key="1">
    <citation type="journal article" date="2015" name="Genome Announc.">
        <title>Draft Genome Sequences of Marine Isolates of Thalassomonas viridans and Thalassomonas actiniarum.</title>
        <authorList>
            <person name="Olonade I."/>
            <person name="van Zyl L.J."/>
            <person name="Trindade M."/>
        </authorList>
    </citation>
    <scope>NUCLEOTIDE SEQUENCE [LARGE SCALE GENOMIC DNA]</scope>
    <source>
        <strain evidence="3 4">A5K-106</strain>
    </source>
</reference>
<name>A0AAE9YPX1_9GAMM</name>
<evidence type="ECO:0000313" key="4">
    <source>
        <dbReference type="Proteomes" id="UP000032568"/>
    </source>
</evidence>
<keyword evidence="4" id="KW-1185">Reference proteome</keyword>
<dbReference type="RefSeq" id="WP_152646505.1">
    <property type="nucleotide sequence ID" value="NZ_CP059735.1"/>
</dbReference>
<evidence type="ECO:0000256" key="2">
    <source>
        <dbReference type="SAM" id="SignalP"/>
    </source>
</evidence>
<dbReference type="EMBL" id="CP059735">
    <property type="protein sequence ID" value="WDD98338.1"/>
    <property type="molecule type" value="Genomic_DNA"/>
</dbReference>
<sequence length="499" mass="58434">MKLITALLFFMLASVPGYAEQISIGADEWQGYTHNDGSGIYFELLKKIYPDDRLNFKVDSFNRALKKFEQNKLDIIIGVYKEDLARALFPNWYLDTEYPIMAFYNPKLLTINHLNDFKQLTTSWLRGYAFNRYLPPSKNTYLIDDIKLGFKMLANQRIDTFIDYSYNLPDQYQGQLSSFEVLPSRRIYIAFQRNRHGKKLALQFDQKMAQLRTSGELEKLFSDDYQRTGLADFNPDKNEIIIYTDEVNVLKEPNIEQLILEPSLNRILNLTLDSLDNYHFTYKVMHDFSKIYQYKQKENVCFIDMIKTRQRQAHFAFSQPFSLYLGLHLYSKIPLSDKETIHLPQLFAKQEPGEKQLRLAKISGRSYGERLDQQLNLIDPAQRYPTPVDAKTALKQLNNGRFELLIEYPSEVDFYWPQISKEKIYSYAIKGADSYLLGHMMCAKSAKTAQLINDFNLSLKKRIPTQAFYQMQSQGVAKSNQSEFTRYFNQVFLNTPQAQ</sequence>
<proteinExistence type="inferred from homology"/>
<feature type="chain" id="PRO_5041919964" evidence="2">
    <location>
        <begin position="20"/>
        <end position="499"/>
    </location>
</feature>
<dbReference type="AlphaFoldDB" id="A0AAE9YPX1"/>
<dbReference type="PANTHER" id="PTHR35936">
    <property type="entry name" value="MEMBRANE-BOUND LYTIC MUREIN TRANSGLYCOSYLASE F"/>
    <property type="match status" value="1"/>
</dbReference>
<organism evidence="3 4">
    <name type="scientific">Thalassomonas actiniarum</name>
    <dbReference type="NCBI Taxonomy" id="485447"/>
    <lineage>
        <taxon>Bacteria</taxon>
        <taxon>Pseudomonadati</taxon>
        <taxon>Pseudomonadota</taxon>
        <taxon>Gammaproteobacteria</taxon>
        <taxon>Alteromonadales</taxon>
        <taxon>Colwelliaceae</taxon>
        <taxon>Thalassomonas</taxon>
    </lineage>
</organism>
<dbReference type="Gene3D" id="3.40.190.10">
    <property type="entry name" value="Periplasmic binding protein-like II"/>
    <property type="match status" value="2"/>
</dbReference>
<feature type="signal peptide" evidence="2">
    <location>
        <begin position="1"/>
        <end position="19"/>
    </location>
</feature>